<organism evidence="3">
    <name type="scientific">Tanacetum cinerariifolium</name>
    <name type="common">Dalmatian daisy</name>
    <name type="synonym">Chrysanthemum cinerariifolium</name>
    <dbReference type="NCBI Taxonomy" id="118510"/>
    <lineage>
        <taxon>Eukaryota</taxon>
        <taxon>Viridiplantae</taxon>
        <taxon>Streptophyta</taxon>
        <taxon>Embryophyta</taxon>
        <taxon>Tracheophyta</taxon>
        <taxon>Spermatophyta</taxon>
        <taxon>Magnoliopsida</taxon>
        <taxon>eudicotyledons</taxon>
        <taxon>Gunneridae</taxon>
        <taxon>Pentapetalae</taxon>
        <taxon>asterids</taxon>
        <taxon>campanulids</taxon>
        <taxon>Asterales</taxon>
        <taxon>Asteraceae</taxon>
        <taxon>Asteroideae</taxon>
        <taxon>Anthemideae</taxon>
        <taxon>Anthemidinae</taxon>
        <taxon>Tanacetum</taxon>
    </lineage>
</organism>
<feature type="compositionally biased region" description="Basic and acidic residues" evidence="2">
    <location>
        <begin position="170"/>
        <end position="181"/>
    </location>
</feature>
<protein>
    <submittedName>
        <fullName evidence="3">Uncharacterized protein</fullName>
    </submittedName>
</protein>
<gene>
    <name evidence="3" type="ORF">Tci_896924</name>
</gene>
<evidence type="ECO:0000256" key="1">
    <source>
        <dbReference type="SAM" id="Coils"/>
    </source>
</evidence>
<feature type="non-terminal residue" evidence="3">
    <location>
        <position position="181"/>
    </location>
</feature>
<sequence length="181" mass="20495">MDLCTNLSNKVLELESEVIDIKSTYQERIEKLESRVERLEEENKVLKELKCVHSIDDADEPVMEKEKSSKQGRKIADIDVDVEINLEKAQAEAYNLGLHHQEKVLCMMDVKEEEPVDVEEVLEVVKAAKLMTEVVTTAKATKVSVPRKRRGVIIQDPKESTTTATVQPKVQEKDKGKAIPI</sequence>
<proteinExistence type="predicted"/>
<comment type="caution">
    <text evidence="3">The sequence shown here is derived from an EMBL/GenBank/DDBJ whole genome shotgun (WGS) entry which is preliminary data.</text>
</comment>
<dbReference type="AlphaFoldDB" id="A0A699UPW5"/>
<dbReference type="EMBL" id="BKCJ011356661">
    <property type="protein sequence ID" value="GFD24955.1"/>
    <property type="molecule type" value="Genomic_DNA"/>
</dbReference>
<name>A0A699UPW5_TANCI</name>
<reference evidence="3" key="1">
    <citation type="journal article" date="2019" name="Sci. Rep.">
        <title>Draft genome of Tanacetum cinerariifolium, the natural source of mosquito coil.</title>
        <authorList>
            <person name="Yamashiro T."/>
            <person name="Shiraishi A."/>
            <person name="Satake H."/>
            <person name="Nakayama K."/>
        </authorList>
    </citation>
    <scope>NUCLEOTIDE SEQUENCE</scope>
</reference>
<evidence type="ECO:0000256" key="2">
    <source>
        <dbReference type="SAM" id="MobiDB-lite"/>
    </source>
</evidence>
<feature type="coiled-coil region" evidence="1">
    <location>
        <begin position="22"/>
        <end position="49"/>
    </location>
</feature>
<accession>A0A699UPW5</accession>
<keyword evidence="1" id="KW-0175">Coiled coil</keyword>
<evidence type="ECO:0000313" key="3">
    <source>
        <dbReference type="EMBL" id="GFD24955.1"/>
    </source>
</evidence>
<feature type="region of interest" description="Disordered" evidence="2">
    <location>
        <begin position="151"/>
        <end position="181"/>
    </location>
</feature>